<organism evidence="2 3">
    <name type="scientific">Tanacetum coccineum</name>
    <dbReference type="NCBI Taxonomy" id="301880"/>
    <lineage>
        <taxon>Eukaryota</taxon>
        <taxon>Viridiplantae</taxon>
        <taxon>Streptophyta</taxon>
        <taxon>Embryophyta</taxon>
        <taxon>Tracheophyta</taxon>
        <taxon>Spermatophyta</taxon>
        <taxon>Magnoliopsida</taxon>
        <taxon>eudicotyledons</taxon>
        <taxon>Gunneridae</taxon>
        <taxon>Pentapetalae</taxon>
        <taxon>asterids</taxon>
        <taxon>campanulids</taxon>
        <taxon>Asterales</taxon>
        <taxon>Asteraceae</taxon>
        <taxon>Asteroideae</taxon>
        <taxon>Anthemideae</taxon>
        <taxon>Anthemidinae</taxon>
        <taxon>Tanacetum</taxon>
    </lineage>
</organism>
<keyword evidence="3" id="KW-1185">Reference proteome</keyword>
<evidence type="ECO:0000313" key="2">
    <source>
        <dbReference type="EMBL" id="GJT81788.1"/>
    </source>
</evidence>
<sequence>MEEEITDEFPDEHLMLLKAELNSDEPWYADYDNYIVGKIVPPNCTPKKRKRFFSQIKNYIWDEPYAFKLCSDNVMRRCVATNKIHEILAHCHFGPTGGHHSTSITGRKVYESGFYWPSIFKDAKDYVIRCDACQRSRNISSRSEMPHNNIQ</sequence>
<dbReference type="EMBL" id="BQNB010019111">
    <property type="protein sequence ID" value="GJT81788.1"/>
    <property type="molecule type" value="Genomic_DNA"/>
</dbReference>
<proteinExistence type="predicted"/>
<accession>A0ABQ5H412</accession>
<evidence type="ECO:0000313" key="3">
    <source>
        <dbReference type="Proteomes" id="UP001151760"/>
    </source>
</evidence>
<feature type="non-terminal residue" evidence="2">
    <location>
        <position position="151"/>
    </location>
</feature>
<gene>
    <name evidence="2" type="ORF">Tco_1056130</name>
</gene>
<name>A0ABQ5H412_9ASTR</name>
<comment type="caution">
    <text evidence="2">The sequence shown here is derived from an EMBL/GenBank/DDBJ whole genome shotgun (WGS) entry which is preliminary data.</text>
</comment>
<keyword evidence="2" id="KW-0695">RNA-directed DNA polymerase</keyword>
<dbReference type="InterPro" id="IPR041588">
    <property type="entry name" value="Integrase_H2C2"/>
</dbReference>
<reference evidence="2" key="1">
    <citation type="journal article" date="2022" name="Int. J. Mol. Sci.">
        <title>Draft Genome of Tanacetum Coccineum: Genomic Comparison of Closely Related Tanacetum-Family Plants.</title>
        <authorList>
            <person name="Yamashiro T."/>
            <person name="Shiraishi A."/>
            <person name="Nakayama K."/>
            <person name="Satake H."/>
        </authorList>
    </citation>
    <scope>NUCLEOTIDE SEQUENCE</scope>
</reference>
<dbReference type="PANTHER" id="PTHR47266">
    <property type="entry name" value="ENDONUCLEASE-RELATED"/>
    <property type="match status" value="1"/>
</dbReference>
<reference evidence="2" key="2">
    <citation type="submission" date="2022-01" db="EMBL/GenBank/DDBJ databases">
        <authorList>
            <person name="Yamashiro T."/>
            <person name="Shiraishi A."/>
            <person name="Satake H."/>
            <person name="Nakayama K."/>
        </authorList>
    </citation>
    <scope>NUCLEOTIDE SEQUENCE</scope>
</reference>
<dbReference type="InterPro" id="IPR052160">
    <property type="entry name" value="Gypsy_RT_Integrase-like"/>
</dbReference>
<keyword evidence="2" id="KW-0548">Nucleotidyltransferase</keyword>
<keyword evidence="2" id="KW-0808">Transferase</keyword>
<feature type="domain" description="Integrase zinc-binding" evidence="1">
    <location>
        <begin position="82"/>
        <end position="137"/>
    </location>
</feature>
<protein>
    <submittedName>
        <fullName evidence="2">Reverse transcriptase domain-containing protein</fullName>
    </submittedName>
</protein>
<dbReference type="Proteomes" id="UP001151760">
    <property type="component" value="Unassembled WGS sequence"/>
</dbReference>
<dbReference type="Pfam" id="PF17921">
    <property type="entry name" value="Integrase_H2C2"/>
    <property type="match status" value="1"/>
</dbReference>
<dbReference type="Gene3D" id="1.10.340.70">
    <property type="match status" value="1"/>
</dbReference>
<dbReference type="GO" id="GO:0003964">
    <property type="term" value="F:RNA-directed DNA polymerase activity"/>
    <property type="evidence" value="ECO:0007669"/>
    <property type="project" value="UniProtKB-KW"/>
</dbReference>
<evidence type="ECO:0000259" key="1">
    <source>
        <dbReference type="Pfam" id="PF17921"/>
    </source>
</evidence>